<evidence type="ECO:0000256" key="2">
    <source>
        <dbReference type="SAM" id="Phobius"/>
    </source>
</evidence>
<feature type="region of interest" description="Disordered" evidence="1">
    <location>
        <begin position="189"/>
        <end position="213"/>
    </location>
</feature>
<keyword evidence="4" id="KW-1185">Reference proteome</keyword>
<evidence type="ECO:0000313" key="3">
    <source>
        <dbReference type="EMBL" id="MFF3227883.1"/>
    </source>
</evidence>
<protein>
    <recommendedName>
        <fullName evidence="5">DUF5666 domain-containing protein</fullName>
    </recommendedName>
</protein>
<proteinExistence type="predicted"/>
<evidence type="ECO:0000313" key="4">
    <source>
        <dbReference type="Proteomes" id="UP001601948"/>
    </source>
</evidence>
<dbReference type="EMBL" id="JBIAPI010000012">
    <property type="protein sequence ID" value="MFF3227883.1"/>
    <property type="molecule type" value="Genomic_DNA"/>
</dbReference>
<reference evidence="3 4" key="1">
    <citation type="submission" date="2024-10" db="EMBL/GenBank/DDBJ databases">
        <title>The Natural Products Discovery Center: Release of the First 8490 Sequenced Strains for Exploring Actinobacteria Biosynthetic Diversity.</title>
        <authorList>
            <person name="Kalkreuter E."/>
            <person name="Kautsar S.A."/>
            <person name="Yang D."/>
            <person name="Bader C.D."/>
            <person name="Teijaro C.N."/>
            <person name="Fluegel L."/>
            <person name="Davis C.M."/>
            <person name="Simpson J.R."/>
            <person name="Lauterbach L."/>
            <person name="Steele A.D."/>
            <person name="Gui C."/>
            <person name="Meng S."/>
            <person name="Li G."/>
            <person name="Viehrig K."/>
            <person name="Ye F."/>
            <person name="Su P."/>
            <person name="Kiefer A.F."/>
            <person name="Nichols A."/>
            <person name="Cepeda A.J."/>
            <person name="Yan W."/>
            <person name="Fan B."/>
            <person name="Jiang Y."/>
            <person name="Adhikari A."/>
            <person name="Zheng C.-J."/>
            <person name="Schuster L."/>
            <person name="Cowan T.M."/>
            <person name="Smanski M.J."/>
            <person name="Chevrette M.G."/>
            <person name="De Carvalho L.P.S."/>
            <person name="Shen B."/>
        </authorList>
    </citation>
    <scope>NUCLEOTIDE SEQUENCE [LARGE SCALE GENOMIC DNA]</scope>
    <source>
        <strain evidence="3 4">NPDC003040</strain>
    </source>
</reference>
<keyword evidence="2" id="KW-1133">Transmembrane helix</keyword>
<feature type="compositionally biased region" description="Polar residues" evidence="1">
    <location>
        <begin position="203"/>
        <end position="213"/>
    </location>
</feature>
<keyword evidence="2" id="KW-0812">Transmembrane</keyword>
<evidence type="ECO:0008006" key="5">
    <source>
        <dbReference type="Google" id="ProtNLM"/>
    </source>
</evidence>
<accession>A0ABW6R524</accession>
<feature type="region of interest" description="Disordered" evidence="1">
    <location>
        <begin position="44"/>
        <end position="138"/>
    </location>
</feature>
<dbReference type="Proteomes" id="UP001601948">
    <property type="component" value="Unassembled WGS sequence"/>
</dbReference>
<evidence type="ECO:0000256" key="1">
    <source>
        <dbReference type="SAM" id="MobiDB-lite"/>
    </source>
</evidence>
<keyword evidence="2" id="KW-0472">Membrane</keyword>
<organism evidence="3 4">
    <name type="scientific">Nocardia suismassiliense</name>
    <dbReference type="NCBI Taxonomy" id="2077092"/>
    <lineage>
        <taxon>Bacteria</taxon>
        <taxon>Bacillati</taxon>
        <taxon>Actinomycetota</taxon>
        <taxon>Actinomycetes</taxon>
        <taxon>Mycobacteriales</taxon>
        <taxon>Nocardiaceae</taxon>
        <taxon>Nocardia</taxon>
    </lineage>
</organism>
<gene>
    <name evidence="3" type="ORF">ACFYV7_34160</name>
</gene>
<sequence length="213" mass="21517">MAMETTKESSSADTVRGPRRMTRHVGLVAAGLMAVAALGYTVVDAPGSSAQGDDAPKEAKNEPCANGKGSVTISKDGSSFKAVAKGEFPGDCAGSGTGTATDISAAPSDDGKSCVIETSKLKGKGKETDDDNGDGKADEVEIENGTVTITLQLDGKTGKVDAKVKSGPEGPDASDLFSAKAKIDNHGVTSCDSVPTGDFTVTDIDTTQSEAPK</sequence>
<dbReference type="RefSeq" id="WP_387724252.1">
    <property type="nucleotide sequence ID" value="NZ_JBIAPI010000012.1"/>
</dbReference>
<feature type="transmembrane region" description="Helical" evidence="2">
    <location>
        <begin position="25"/>
        <end position="43"/>
    </location>
</feature>
<name>A0ABW6R524_9NOCA</name>
<feature type="region of interest" description="Disordered" evidence="1">
    <location>
        <begin position="1"/>
        <end position="21"/>
    </location>
</feature>
<comment type="caution">
    <text evidence="3">The sequence shown here is derived from an EMBL/GenBank/DDBJ whole genome shotgun (WGS) entry which is preliminary data.</text>
</comment>